<dbReference type="InterPro" id="IPR005537">
    <property type="entry name" value="RAMP_III_fam"/>
</dbReference>
<dbReference type="AlphaFoldDB" id="C9RHN0"/>
<name>C9RHN0_METVM</name>
<dbReference type="GO" id="GO:0003723">
    <property type="term" value="F:RNA binding"/>
    <property type="evidence" value="ECO:0007669"/>
    <property type="project" value="UniProtKB-KW"/>
</dbReference>
<dbReference type="GO" id="GO:0051607">
    <property type="term" value="P:defense response to virus"/>
    <property type="evidence" value="ECO:0007669"/>
    <property type="project" value="UniProtKB-KW"/>
</dbReference>
<evidence type="ECO:0000313" key="9">
    <source>
        <dbReference type="Proteomes" id="UP000002063"/>
    </source>
</evidence>
<dbReference type="RefSeq" id="WP_015733302.1">
    <property type="nucleotide sequence ID" value="NC_013407.1"/>
</dbReference>
<evidence type="ECO:0000259" key="7">
    <source>
        <dbReference type="Pfam" id="PF03787"/>
    </source>
</evidence>
<dbReference type="Proteomes" id="UP000002063">
    <property type="component" value="Chromosome"/>
</dbReference>
<dbReference type="InterPro" id="IPR010173">
    <property type="entry name" value="CRISPR-assoc_Csm5"/>
</dbReference>
<accession>C9RHN0</accession>
<evidence type="ECO:0000313" key="8">
    <source>
        <dbReference type="EMBL" id="ACX73082.1"/>
    </source>
</evidence>
<dbReference type="eggNOG" id="arCOG03718">
    <property type="taxonomic scope" value="Archaea"/>
</dbReference>
<evidence type="ECO:0000256" key="6">
    <source>
        <dbReference type="ARBA" id="ARBA00031720"/>
    </source>
</evidence>
<keyword evidence="5" id="KW-0051">Antiviral defense</keyword>
<dbReference type="NCBIfam" id="TIGR01899">
    <property type="entry name" value="cas_TM1807_csm5"/>
    <property type="match status" value="1"/>
</dbReference>
<reference evidence="8" key="1">
    <citation type="submission" date="2009-10" db="EMBL/GenBank/DDBJ databases">
        <title>Complete sequence of chromosome of Methanocaldococcus vulcanius M7.</title>
        <authorList>
            <consortium name="US DOE Joint Genome Institute"/>
            <person name="Lucas S."/>
            <person name="Copeland A."/>
            <person name="Lapidus A."/>
            <person name="Glavina del Rio T."/>
            <person name="Dalin E."/>
            <person name="Tice H."/>
            <person name="Bruce D."/>
            <person name="Goodwin L."/>
            <person name="Pitluck S."/>
            <person name="Lcollab F.I."/>
            <person name="Brettin T."/>
            <person name="Detter J.C."/>
            <person name="Han C."/>
            <person name="Tapia R."/>
            <person name="Kuske C.R."/>
            <person name="Schmutz J."/>
            <person name="Larimer F."/>
            <person name="Land M."/>
            <person name="Hauser L."/>
            <person name="Kyrpides N."/>
            <person name="Ovchinikova G."/>
            <person name="Sieprawska-Lupa M."/>
            <person name="Whitman W.B."/>
            <person name="Woyke T."/>
        </authorList>
    </citation>
    <scope>NUCLEOTIDE SEQUENCE [LARGE SCALE GENOMIC DNA]</scope>
    <source>
        <strain evidence="8">M7</strain>
    </source>
</reference>
<evidence type="ECO:0000256" key="5">
    <source>
        <dbReference type="ARBA" id="ARBA00023118"/>
    </source>
</evidence>
<evidence type="ECO:0000256" key="2">
    <source>
        <dbReference type="ARBA" id="ARBA00006680"/>
    </source>
</evidence>
<protein>
    <recommendedName>
        <fullName evidence="3">CRISPR system Cms protein Csm5</fullName>
    </recommendedName>
    <alternativeName>
        <fullName evidence="6">CRISPR type III A-associated protein Csm5</fullName>
    </alternativeName>
</protein>
<dbReference type="STRING" id="579137.Metvu_1225"/>
<evidence type="ECO:0000256" key="1">
    <source>
        <dbReference type="ARBA" id="ARBA00003088"/>
    </source>
</evidence>
<dbReference type="PANTHER" id="PTHR38007">
    <property type="entry name" value="CRISPR SYSTEM CMS PROTEIN CSM5"/>
    <property type="match status" value="1"/>
</dbReference>
<proteinExistence type="inferred from homology"/>
<dbReference type="EMBL" id="CP001787">
    <property type="protein sequence ID" value="ACX73082.1"/>
    <property type="molecule type" value="Genomic_DNA"/>
</dbReference>
<dbReference type="Pfam" id="PF03787">
    <property type="entry name" value="RAMPs"/>
    <property type="match status" value="1"/>
</dbReference>
<evidence type="ECO:0000256" key="4">
    <source>
        <dbReference type="ARBA" id="ARBA00022884"/>
    </source>
</evidence>
<dbReference type="HOGENOM" id="CLU_036878_3_0_2"/>
<comment type="similarity">
    <text evidence="2">Belongs to the CRISPR-associated Csm5 family.</text>
</comment>
<comment type="function">
    <text evidence="1">This subunit might be involved in maturation of a crRNA intermediate to its mature form.</text>
</comment>
<dbReference type="PANTHER" id="PTHR38007:SF1">
    <property type="entry name" value="CRISPR SYSTEM CMS PROTEIN CSM5"/>
    <property type="match status" value="1"/>
</dbReference>
<dbReference type="OrthoDB" id="86248at2157"/>
<feature type="domain" description="CRISPR type III-associated protein" evidence="7">
    <location>
        <begin position="2"/>
        <end position="305"/>
    </location>
</feature>
<keyword evidence="4" id="KW-0694">RNA-binding</keyword>
<gene>
    <name evidence="8" type="ordered locus">Metvu_1225</name>
</gene>
<dbReference type="GeneID" id="8513565"/>
<organism evidence="8 9">
    <name type="scientific">Methanocaldococcus vulcanius (strain ATCC 700851 / DSM 12094 / M7)</name>
    <name type="common">Methanococcus vulcanius</name>
    <dbReference type="NCBI Taxonomy" id="579137"/>
    <lineage>
        <taxon>Archaea</taxon>
        <taxon>Methanobacteriati</taxon>
        <taxon>Methanobacteriota</taxon>
        <taxon>Methanomada group</taxon>
        <taxon>Methanococci</taxon>
        <taxon>Methanococcales</taxon>
        <taxon>Methanocaldococcaceae</taxon>
        <taxon>Methanocaldococcus</taxon>
    </lineage>
</organism>
<sequence length="365" mass="42140">MKLEILTPTHIGSGEKLLPTDYYPIKDMHGNITKIIVIDIDKLFNTLISMGVNVNEVVEILRESKSYPLTKIFEKYHLKPKDFEKYPLDIVGGYGKYSMQINTFIKTCGMPYIPGSSIKGAIRTALMYYIVKDNKKLLSDIINELNKIVTQKNAKNFVKRADDKLDKKIFGNDPKFDVLKSLIIRDSEKISLKKLKVYKVEILGNDAPIPTYIEGLENIKINFEMQINDAILKNVNFNGMLKNIDFELIKNAIREFSKAVINAEINEIYKYGKYKENMLKFYKNLEDKIEDGELFIRIGWGSGWYSTTIGVLLKTHPKFEELRKKLGLGKNPKTKKVVNDYPKTRRIVNNKPLGWVKLEGELWLI</sequence>
<dbReference type="KEGG" id="mvu:Metvu_1225"/>
<keyword evidence="9" id="KW-1185">Reference proteome</keyword>
<evidence type="ECO:0000256" key="3">
    <source>
        <dbReference type="ARBA" id="ARBA00016113"/>
    </source>
</evidence>